<accession>A0ABR9N2F1</accession>
<dbReference type="CDD" id="cd06550">
    <property type="entry name" value="TM_ABC_iron-siderophores_like"/>
    <property type="match status" value="1"/>
</dbReference>
<protein>
    <submittedName>
        <fullName evidence="10">Iron chelate uptake ABC transporter family permease subunit</fullName>
    </submittedName>
</protein>
<feature type="region of interest" description="Disordered" evidence="8">
    <location>
        <begin position="1"/>
        <end position="26"/>
    </location>
</feature>
<feature type="transmembrane region" description="Helical" evidence="9">
    <location>
        <begin position="155"/>
        <end position="176"/>
    </location>
</feature>
<evidence type="ECO:0000256" key="5">
    <source>
        <dbReference type="ARBA" id="ARBA00022692"/>
    </source>
</evidence>
<feature type="transmembrane region" description="Helical" evidence="9">
    <location>
        <begin position="183"/>
        <end position="205"/>
    </location>
</feature>
<keyword evidence="3" id="KW-0813">Transport</keyword>
<dbReference type="Proteomes" id="UP000625527">
    <property type="component" value="Unassembled WGS sequence"/>
</dbReference>
<feature type="transmembrane region" description="Helical" evidence="9">
    <location>
        <begin position="101"/>
        <end position="119"/>
    </location>
</feature>
<gene>
    <name evidence="10" type="ORF">IHE71_19190</name>
</gene>
<dbReference type="PANTHER" id="PTHR30472">
    <property type="entry name" value="FERRIC ENTEROBACTIN TRANSPORT SYSTEM PERMEASE PROTEIN"/>
    <property type="match status" value="1"/>
</dbReference>
<evidence type="ECO:0000313" key="11">
    <source>
        <dbReference type="Proteomes" id="UP000625527"/>
    </source>
</evidence>
<evidence type="ECO:0000256" key="6">
    <source>
        <dbReference type="ARBA" id="ARBA00022989"/>
    </source>
</evidence>
<dbReference type="InterPro" id="IPR037294">
    <property type="entry name" value="ABC_BtuC-like"/>
</dbReference>
<dbReference type="PANTHER" id="PTHR30472:SF24">
    <property type="entry name" value="FERRIC ENTEROBACTIN TRANSPORT SYSTEM PERMEASE PROTEIN FEPG"/>
    <property type="match status" value="1"/>
</dbReference>
<organism evidence="10 11">
    <name type="scientific">Myceligenerans pegani</name>
    <dbReference type="NCBI Taxonomy" id="2776917"/>
    <lineage>
        <taxon>Bacteria</taxon>
        <taxon>Bacillati</taxon>
        <taxon>Actinomycetota</taxon>
        <taxon>Actinomycetes</taxon>
        <taxon>Micrococcales</taxon>
        <taxon>Promicromonosporaceae</taxon>
        <taxon>Myceligenerans</taxon>
    </lineage>
</organism>
<dbReference type="Pfam" id="PF01032">
    <property type="entry name" value="FecCD"/>
    <property type="match status" value="1"/>
</dbReference>
<comment type="similarity">
    <text evidence="2">Belongs to the binding-protein-dependent transport system permease family. FecCD subfamily.</text>
</comment>
<evidence type="ECO:0000256" key="8">
    <source>
        <dbReference type="SAM" id="MobiDB-lite"/>
    </source>
</evidence>
<name>A0ABR9N2F1_9MICO</name>
<evidence type="ECO:0000256" key="9">
    <source>
        <dbReference type="SAM" id="Phobius"/>
    </source>
</evidence>
<sequence length="370" mass="37174">MTPSPTNTLPTAPNAPHGVTGDAADDGTDGLRHAIGRLRTARRRRLGFVLGTCVAALAVLGTLGLMLGDSTIAPGNALLAAFGAGDGGDLFIVQQLRLPRVVAAIVVGAMFGLAGALFQSTLRNPLASPDILGIAAGASLGAVSGLLTFGLAGVAVAASAFGGGLAVALAIWFFAWRRGLHSIRFVLVGVGFAYLCQAFMTWLLARADEREAASALLWTVGSVADVRGDDLGILAGGALVLMAGGAAVARTQRPLALGDDNARALGVHVDAARVGTLLLAVGLVALATSFAGPVAFVALVAPAIARRLLSDGSPALVASTAVGALLVLAADLIGNHQVFGVAAPVGIVTGLVGAPYLLWLLATNERKERP</sequence>
<feature type="transmembrane region" description="Helical" evidence="9">
    <location>
        <begin position="339"/>
        <end position="362"/>
    </location>
</feature>
<comment type="caution">
    <text evidence="10">The sequence shown here is derived from an EMBL/GenBank/DDBJ whole genome shotgun (WGS) entry which is preliminary data.</text>
</comment>
<evidence type="ECO:0000256" key="4">
    <source>
        <dbReference type="ARBA" id="ARBA00022475"/>
    </source>
</evidence>
<reference evidence="10 11" key="1">
    <citation type="submission" date="2020-10" db="EMBL/GenBank/DDBJ databases">
        <title>Myceligenerans pegani sp. nov., an endophytic actinomycete isolated from Peganum harmala L. in Xinjiang, China.</title>
        <authorList>
            <person name="Xin L."/>
        </authorList>
    </citation>
    <scope>NUCLEOTIDE SEQUENCE [LARGE SCALE GENOMIC DNA]</scope>
    <source>
        <strain evidence="10 11">TRM65318</strain>
    </source>
</reference>
<evidence type="ECO:0000313" key="10">
    <source>
        <dbReference type="EMBL" id="MBE1877818.1"/>
    </source>
</evidence>
<proteinExistence type="inferred from homology"/>
<comment type="subcellular location">
    <subcellularLocation>
        <location evidence="1">Cell membrane</location>
        <topology evidence="1">Multi-pass membrane protein</topology>
    </subcellularLocation>
</comment>
<evidence type="ECO:0000256" key="3">
    <source>
        <dbReference type="ARBA" id="ARBA00022448"/>
    </source>
</evidence>
<keyword evidence="4" id="KW-1003">Cell membrane</keyword>
<dbReference type="EMBL" id="JADAQT010000105">
    <property type="protein sequence ID" value="MBE1877818.1"/>
    <property type="molecule type" value="Genomic_DNA"/>
</dbReference>
<keyword evidence="7 9" id="KW-0472">Membrane</keyword>
<evidence type="ECO:0000256" key="7">
    <source>
        <dbReference type="ARBA" id="ARBA00023136"/>
    </source>
</evidence>
<feature type="transmembrane region" description="Helical" evidence="9">
    <location>
        <begin position="313"/>
        <end position="333"/>
    </location>
</feature>
<dbReference type="InterPro" id="IPR000522">
    <property type="entry name" value="ABC_transptr_permease_BtuC"/>
</dbReference>
<evidence type="ECO:0000256" key="1">
    <source>
        <dbReference type="ARBA" id="ARBA00004651"/>
    </source>
</evidence>
<feature type="transmembrane region" description="Helical" evidence="9">
    <location>
        <begin position="277"/>
        <end position="301"/>
    </location>
</feature>
<keyword evidence="11" id="KW-1185">Reference proteome</keyword>
<feature type="transmembrane region" description="Helical" evidence="9">
    <location>
        <begin position="131"/>
        <end position="149"/>
    </location>
</feature>
<dbReference type="Gene3D" id="1.10.3470.10">
    <property type="entry name" value="ABC transporter involved in vitamin B12 uptake, BtuC"/>
    <property type="match status" value="1"/>
</dbReference>
<evidence type="ECO:0000256" key="2">
    <source>
        <dbReference type="ARBA" id="ARBA00007935"/>
    </source>
</evidence>
<feature type="transmembrane region" description="Helical" evidence="9">
    <location>
        <begin position="46"/>
        <end position="67"/>
    </location>
</feature>
<feature type="compositionally biased region" description="Low complexity" evidence="8">
    <location>
        <begin position="1"/>
        <end position="22"/>
    </location>
</feature>
<keyword evidence="5 9" id="KW-0812">Transmembrane</keyword>
<dbReference type="SUPFAM" id="SSF81345">
    <property type="entry name" value="ABC transporter involved in vitamin B12 uptake, BtuC"/>
    <property type="match status" value="1"/>
</dbReference>
<dbReference type="RefSeq" id="WP_192864360.1">
    <property type="nucleotide sequence ID" value="NZ_JADAQT010000105.1"/>
</dbReference>
<keyword evidence="6 9" id="KW-1133">Transmembrane helix</keyword>